<evidence type="ECO:0000313" key="1">
    <source>
        <dbReference type="EMBL" id="PZT59943.1"/>
    </source>
</evidence>
<protein>
    <submittedName>
        <fullName evidence="1">Uncharacterized protein</fullName>
    </submittedName>
</protein>
<dbReference type="Proteomes" id="UP000249482">
    <property type="component" value="Unassembled WGS sequence"/>
</dbReference>
<dbReference type="AlphaFoldDB" id="A0A2W6QSA5"/>
<proteinExistence type="predicted"/>
<accession>A0A2W6QSA5</accession>
<reference evidence="1 2" key="1">
    <citation type="submission" date="2018-06" db="EMBL/GenBank/DDBJ databases">
        <title>Draft genome sequence of mcr-1-harboring Escherichia coli isolated from wound infection of a hospitalized patient, in Bolivia.</title>
        <authorList>
            <person name="Munoz M.E."/>
            <person name="Moura Q."/>
            <person name="Ventura P.R.M."/>
            <person name="Bustos L.R."/>
            <person name="Ovando B.G."/>
            <person name="Terrazas D.I.V."/>
            <person name="Yarhui N.B."/>
            <person name="Cerdeira L."/>
            <person name="Lincopan N."/>
        </authorList>
    </citation>
    <scope>NUCLEOTIDE SEQUENCE [LARGE SCALE GENOMIC DNA]</scope>
    <source>
        <strain evidence="1 2">EcMLT</strain>
    </source>
</reference>
<name>A0A2W6QSA5_ECOLX</name>
<organism evidence="1 2">
    <name type="scientific">Escherichia coli</name>
    <dbReference type="NCBI Taxonomy" id="562"/>
    <lineage>
        <taxon>Bacteria</taxon>
        <taxon>Pseudomonadati</taxon>
        <taxon>Pseudomonadota</taxon>
        <taxon>Gammaproteobacteria</taxon>
        <taxon>Enterobacterales</taxon>
        <taxon>Enterobacteriaceae</taxon>
        <taxon>Escherichia</taxon>
    </lineage>
</organism>
<sequence length="64" mass="6997">MGYVTYVTDQRPGEPDILTGNTLSAPEAGWTHESLNLVQPQEVQEGNDAFDAYLNGIWIGSTEV</sequence>
<gene>
    <name evidence="1" type="ORF">DNQ45_29205</name>
</gene>
<dbReference type="EMBL" id="QKWZ01001164">
    <property type="protein sequence ID" value="PZT59943.1"/>
    <property type="molecule type" value="Genomic_DNA"/>
</dbReference>
<evidence type="ECO:0000313" key="2">
    <source>
        <dbReference type="Proteomes" id="UP000249482"/>
    </source>
</evidence>
<comment type="caution">
    <text evidence="1">The sequence shown here is derived from an EMBL/GenBank/DDBJ whole genome shotgun (WGS) entry which is preliminary data.</text>
</comment>